<feature type="compositionally biased region" description="Polar residues" evidence="1">
    <location>
        <begin position="111"/>
        <end position="121"/>
    </location>
</feature>
<name>A0AAD7QXK1_9ASCO</name>
<reference evidence="2" key="1">
    <citation type="submission" date="2023-03" db="EMBL/GenBank/DDBJ databases">
        <title>Near-Complete genome sequence of Lipomyces tetrasporous NRRL Y-64009, an oleaginous yeast capable of growing on lignocellulosic hydrolysates.</title>
        <authorList>
            <consortium name="Lawrence Berkeley National Laboratory"/>
            <person name="Jagtap S.S."/>
            <person name="Liu J.-J."/>
            <person name="Walukiewicz H.E."/>
            <person name="Pangilinan J."/>
            <person name="Lipzen A."/>
            <person name="Ahrendt S."/>
            <person name="Koriabine M."/>
            <person name="Cobaugh K."/>
            <person name="Salamov A."/>
            <person name="Yoshinaga Y."/>
            <person name="Ng V."/>
            <person name="Daum C."/>
            <person name="Grigoriev I.V."/>
            <person name="Slininger P.J."/>
            <person name="Dien B.S."/>
            <person name="Jin Y.-S."/>
            <person name="Rao C.V."/>
        </authorList>
    </citation>
    <scope>NUCLEOTIDE SEQUENCE</scope>
    <source>
        <strain evidence="2">NRRL Y-64009</strain>
    </source>
</reference>
<accession>A0AAD7QXK1</accession>
<dbReference type="GeneID" id="80884303"/>
<dbReference type="Proteomes" id="UP001217417">
    <property type="component" value="Unassembled WGS sequence"/>
</dbReference>
<gene>
    <name evidence="2" type="ORF">POJ06DRAFT_266202</name>
</gene>
<keyword evidence="3" id="KW-1185">Reference proteome</keyword>
<protein>
    <submittedName>
        <fullName evidence="2">Uncharacterized protein</fullName>
    </submittedName>
</protein>
<comment type="caution">
    <text evidence="2">The sequence shown here is derived from an EMBL/GenBank/DDBJ whole genome shotgun (WGS) entry which is preliminary data.</text>
</comment>
<feature type="compositionally biased region" description="Acidic residues" evidence="1">
    <location>
        <begin position="68"/>
        <end position="83"/>
    </location>
</feature>
<evidence type="ECO:0000313" key="3">
    <source>
        <dbReference type="Proteomes" id="UP001217417"/>
    </source>
</evidence>
<evidence type="ECO:0000313" key="2">
    <source>
        <dbReference type="EMBL" id="KAJ8103348.1"/>
    </source>
</evidence>
<evidence type="ECO:0000256" key="1">
    <source>
        <dbReference type="SAM" id="MobiDB-lite"/>
    </source>
</evidence>
<feature type="region of interest" description="Disordered" evidence="1">
    <location>
        <begin position="52"/>
        <end position="83"/>
    </location>
</feature>
<proteinExistence type="predicted"/>
<organism evidence="2 3">
    <name type="scientific">Lipomyces tetrasporus</name>
    <dbReference type="NCBI Taxonomy" id="54092"/>
    <lineage>
        <taxon>Eukaryota</taxon>
        <taxon>Fungi</taxon>
        <taxon>Dikarya</taxon>
        <taxon>Ascomycota</taxon>
        <taxon>Saccharomycotina</taxon>
        <taxon>Lipomycetes</taxon>
        <taxon>Lipomycetales</taxon>
        <taxon>Lipomycetaceae</taxon>
        <taxon>Lipomyces</taxon>
    </lineage>
</organism>
<dbReference type="EMBL" id="JARPMG010000002">
    <property type="protein sequence ID" value="KAJ8103348.1"/>
    <property type="molecule type" value="Genomic_DNA"/>
</dbReference>
<feature type="region of interest" description="Disordered" evidence="1">
    <location>
        <begin position="111"/>
        <end position="136"/>
    </location>
</feature>
<dbReference type="AlphaFoldDB" id="A0AAD7QXK1"/>
<feature type="compositionally biased region" description="Basic and acidic residues" evidence="1">
    <location>
        <begin position="122"/>
        <end position="136"/>
    </location>
</feature>
<dbReference type="RefSeq" id="XP_056046798.1">
    <property type="nucleotide sequence ID" value="XM_056189137.1"/>
</dbReference>
<sequence length="136" mass="15569">MESIRNEKVTITTIDQPSNDLGTENVPIYRVQGQIPAFGHFEAETIELPLWPDTDRVLGGSDAGRAESEDEDRNVDDREDYEDRQDAIDDMMMCASVRVDRLWIMFQPRGQLSSPVNSCSTRQKEQEDLRVDLRPP</sequence>